<dbReference type="PANTHER" id="PTHR43515">
    <property type="entry name" value="THREONINE SYNTHASE-LIKE 1"/>
    <property type="match status" value="1"/>
</dbReference>
<evidence type="ECO:0000256" key="2">
    <source>
        <dbReference type="ARBA" id="ARBA00005517"/>
    </source>
</evidence>
<dbReference type="Gene3D" id="3.40.50.300">
    <property type="entry name" value="P-loop containing nucleotide triphosphate hydrolases"/>
    <property type="match status" value="1"/>
</dbReference>
<feature type="domain" description="Threonine synthase N-terminal" evidence="5">
    <location>
        <begin position="204"/>
        <end position="290"/>
    </location>
</feature>
<evidence type="ECO:0000256" key="1">
    <source>
        <dbReference type="ARBA" id="ARBA00001933"/>
    </source>
</evidence>
<dbReference type="InterPro" id="IPR000623">
    <property type="entry name" value="Shikimate_kinase/TSH1"/>
</dbReference>
<comment type="similarity">
    <text evidence="2">Belongs to the threonine synthase family.</text>
</comment>
<dbReference type="InterPro" id="IPR027417">
    <property type="entry name" value="P-loop_NTPase"/>
</dbReference>
<feature type="modified residue" description="N6-(pyridoxal phosphate)lysine" evidence="4">
    <location>
        <position position="324"/>
    </location>
</feature>
<dbReference type="AlphaFoldDB" id="A0A9Y1GC09"/>
<dbReference type="PRINTS" id="PR01100">
    <property type="entry name" value="SHIKIMTKNASE"/>
</dbReference>
<reference evidence="6" key="1">
    <citation type="submission" date="2021-03" db="EMBL/GenBank/DDBJ databases">
        <authorList>
            <person name="Imperadore P."/>
            <person name="Petrosino G."/>
            <person name="Sanges R."/>
            <person name="Fiorito G."/>
        </authorList>
    </citation>
    <scope>NUCLEOTIDE SEQUENCE</scope>
</reference>
<dbReference type="SUPFAM" id="SSF52540">
    <property type="entry name" value="P-loop containing nucleoside triphosphate hydrolases"/>
    <property type="match status" value="1"/>
</dbReference>
<evidence type="ECO:0000256" key="3">
    <source>
        <dbReference type="ARBA" id="ARBA00022898"/>
    </source>
</evidence>
<organism evidence="6">
    <name type="scientific">Octopus vulgaris</name>
    <name type="common">Common octopus</name>
    <dbReference type="NCBI Taxonomy" id="6645"/>
    <lineage>
        <taxon>Eukaryota</taxon>
        <taxon>Metazoa</taxon>
        <taxon>Spiralia</taxon>
        <taxon>Lophotrochozoa</taxon>
        <taxon>Mollusca</taxon>
        <taxon>Cephalopoda</taxon>
        <taxon>Coleoidea</taxon>
        <taxon>Octopodiformes</taxon>
        <taxon>Octopoda</taxon>
        <taxon>Incirrata</taxon>
        <taxon>Octopodidae</taxon>
        <taxon>Octopus</taxon>
    </lineage>
</organism>
<evidence type="ECO:0000256" key="4">
    <source>
        <dbReference type="PIRSR" id="PIRSR604450-51"/>
    </source>
</evidence>
<dbReference type="InterPro" id="IPR029144">
    <property type="entry name" value="Thr_synth_N"/>
</dbReference>
<dbReference type="GO" id="GO:0005737">
    <property type="term" value="C:cytoplasm"/>
    <property type="evidence" value="ECO:0007669"/>
    <property type="project" value="TreeGrafter"/>
</dbReference>
<dbReference type="NCBIfam" id="TIGR00260">
    <property type="entry name" value="thrC"/>
    <property type="match status" value="1"/>
</dbReference>
<dbReference type="HAMAP" id="MF_00109">
    <property type="entry name" value="Shikimate_kinase"/>
    <property type="match status" value="1"/>
</dbReference>
<dbReference type="Pfam" id="PF24857">
    <property type="entry name" value="THR4_C"/>
    <property type="match status" value="1"/>
</dbReference>
<evidence type="ECO:0000259" key="5">
    <source>
        <dbReference type="Pfam" id="PF14821"/>
    </source>
</evidence>
<gene>
    <name evidence="6" type="primary">THNSL1</name>
</gene>
<dbReference type="InterPro" id="IPR031322">
    <property type="entry name" value="Shikimate/glucono_kinase"/>
</dbReference>
<protein>
    <submittedName>
        <fullName evidence="6">Threonine synthase-like 1</fullName>
    </submittedName>
</protein>
<keyword evidence="3 4" id="KW-0663">Pyridoxal phosphate</keyword>
<name>A0A9Y1GC09_OCTVU</name>
<comment type="cofactor">
    <cofactor evidence="1 4">
        <name>pyridoxal 5'-phosphate</name>
        <dbReference type="ChEBI" id="CHEBI:597326"/>
    </cofactor>
</comment>
<accession>A0A9Y1GC09</accession>
<dbReference type="Pfam" id="PF01202">
    <property type="entry name" value="SKI"/>
    <property type="match status" value="1"/>
</dbReference>
<dbReference type="Gene3D" id="3.40.50.1100">
    <property type="match status" value="2"/>
</dbReference>
<dbReference type="InterPro" id="IPR037158">
    <property type="entry name" value="Thr_synth_N_sf"/>
</dbReference>
<dbReference type="InterPro" id="IPR004450">
    <property type="entry name" value="Thr_synthase-like"/>
</dbReference>
<dbReference type="PANTHER" id="PTHR43515:SF1">
    <property type="entry name" value="THREONINE SYNTHASE-LIKE 1"/>
    <property type="match status" value="1"/>
</dbReference>
<sequence length="722" mass="81983">MIRLKPLNKLLTWSFIRDGTNKRRFYTKQKNIILLGSSGCGKTTVGRILGIKLGLPVIDIESDYLENTWKMPVAQKLSEVGIMIFLKEESKAMMNFETKQQTVISLTCSNPLHVESFSKISKSGVVVFLDVSKEDILKRATKMKVSRISGFKEEIALKEILNYRQTFYEKFYDVRIICEENEDPFSISEKIFKTLNKLDNPFGYVSTRHTTQSGLHQGHMDFKTTLVCGLAKDGGLFVAEEHNFPALTPGQWKRLVGLPYNKIASRILEQWIHPSDLIPQTLNTYIENSYKNEIFSNEDVISIKHLTDNQYILELFHGPTASCKDCSLQLMSKLFLEAVQQDTLKNKKYVILVATSGDTGSAVIDGFSKLESNGSLGVMVLYPKDGVSKIQKKLMINADRKNVHVIEVDGDFDFCQKTVKNIFQNKELKDLLESKYNLSLSAANSINWGMLLPQVVHHIAAYLNMVKKNVICFGDPVNICIPTGNFGNVLAAYYSKKMGIPFQKIICANNENNIITDFMKTGCYFLHGRSLLRTISPSIDILMPSNLERYLYHISGNSTHLVKQYNKSLKDRGCFQVNKEILNKIQSDMYADWCSEEDCLDTILTTYKTSGYLLDTHTAVAKVVADRYQKSTNSNEPMIIASTAHYMKFGDTILPTILQDRQHFKELPLTDMMEIFKELQPSPKPHSKVCEMIKKSQVHYTVCKACENTIKNELLKFVASLS</sequence>
<dbReference type="InterPro" id="IPR036052">
    <property type="entry name" value="TrpB-like_PALP_sf"/>
</dbReference>
<evidence type="ECO:0000313" key="6">
    <source>
        <dbReference type="EMBL" id="UUA79833.1"/>
    </source>
</evidence>
<dbReference type="SUPFAM" id="SSF53686">
    <property type="entry name" value="Tryptophan synthase beta subunit-like PLP-dependent enzymes"/>
    <property type="match status" value="1"/>
</dbReference>
<dbReference type="Gene3D" id="3.90.1380.10">
    <property type="entry name" value="Threonine synthase, N-terminal domain"/>
    <property type="match status" value="1"/>
</dbReference>
<reference evidence="6" key="2">
    <citation type="journal article" date="2023" name="Front. Mol. Neurosci.">
        <title>Transcriptome-wide selection and validation of a solid set of reference genes for gene expression studies in the cephalopod mollusk Octopus vulgaris.</title>
        <authorList>
            <person name="Imperadore P."/>
            <person name="Cagnin S."/>
            <person name="Allegretti V."/>
            <person name="Millino C."/>
            <person name="Raffini F."/>
            <person name="Fiorito G."/>
            <person name="Ponte G."/>
        </authorList>
    </citation>
    <scope>NUCLEOTIDE SEQUENCE</scope>
</reference>
<dbReference type="EMBL" id="MW800742">
    <property type="protein sequence ID" value="UUA79833.1"/>
    <property type="molecule type" value="mRNA"/>
</dbReference>
<proteinExistence type="evidence at transcript level"/>
<dbReference type="Pfam" id="PF14821">
    <property type="entry name" value="Thr_synth_N"/>
    <property type="match status" value="1"/>
</dbReference>